<evidence type="ECO:0000313" key="7">
    <source>
        <dbReference type="EMBL" id="MBV4551659.1"/>
    </source>
</evidence>
<evidence type="ECO:0000256" key="4">
    <source>
        <dbReference type="SAM" id="MobiDB-lite"/>
    </source>
</evidence>
<dbReference type="GO" id="GO:0031177">
    <property type="term" value="F:phosphopantetheine binding"/>
    <property type="evidence" value="ECO:0007669"/>
    <property type="project" value="InterPro"/>
</dbReference>
<evidence type="ECO:0000313" key="6">
    <source>
        <dbReference type="EMBL" id="MBC3394205.1"/>
    </source>
</evidence>
<reference evidence="6 8" key="1">
    <citation type="journal article" date="2020" name="Microorganisms">
        <title>Reliable Identification of Environmental Pseudomonas Isolates Using the rpoD Gene.</title>
        <authorList>
            <consortium name="The Broad Institute Genome Sequencing Platform"/>
            <person name="Girard L."/>
            <person name="Lood C."/>
            <person name="Rokni-Zadeh H."/>
            <person name="van Noort V."/>
            <person name="Lavigne R."/>
            <person name="De Mot R."/>
        </authorList>
    </citation>
    <scope>NUCLEOTIDE SEQUENCE</scope>
    <source>
        <strain evidence="6 8">SWRI102</strain>
    </source>
</reference>
<sequence length="3033" mass="332605">MHDQIENIYSLTPLQKGLLYHEAYAPESRVYYQQMSIGLAGELDLDAFRQAWLALMQRHAVLRTAFLWEELDDAYQVILKEVDLPLREVDLRGNAQGVAALAAEDRAQAFELGSAPLMRLTLARLDDVNGQAQWSLVWTHHHLLLDGWSVGSLLADWRDLYRAARRGQHAALEAVRPFQDYVAYLSERPAADEFWRSRLADFANTTRVPESDPRGLLADPVDAHLPCTEHSLRLDAATTARLAGFARNHNLTVNTLLQAAYAYLLGRHNGTDESLIGVTVAGRPQRLSGVERMVGLFINTLPLRVRWDDAPTVGQWLAGIQDWNAEMREHEHTPLASLRALTALPPGGELFEAILVFENFPFPQELDQIDDGLFGLPDAEHAAPLRHTGGRNNYPMSLIASMESDCLQLHLVHQRKRLSDAAGARLLQQLAALVEELSRDANRLLADVPLCPAQELELTGHWGNGAPLPLPVAPLHELIAAQARRHPAREAVRDANGVLSYGELLEASTGLAKALRQRGLQQGDRVALALPRSNDAVISLLAVMQAGGCFLPLDLSQPASRLSALIASADVDFIIGTPTFESASAQVIEASARATDIDLPALDQLACAYVIYTSGSTGTPKGVRLSHRAIVAYITGILTELGCAEAEQPWRHALLSTLAADLGYTQLFGALVSGGSLLLVDDDTRADPNALAQCFAEFSPDLIKLTPNHLHGLLAAHPDANLLPRRALLLGGEALQGTLLETVRALCPQLAVYNHYGPTESAVGICLSRIDQPLAGVQPLGHPQPNRQLRVLDNQGHAVPVGVPGELWVGGEGLAIDYLGDPAQTAARFTAVADLSRAYRTGDRVRWLESGELAFLGRLDNQVKLRGYRMELGEIEAQIKHLSSNIQQVLVRVVQPANETPRLIAWLVASTSLSTDKLRHDLALRVPDYMVPADFIALDEIPLNANGKPDIARLPLPDAPASQDTYEAPRDAVESAFVEIWQDVLRVERVGIRDNFFALGGDSILNLQIIARAHQRGMKLTPKQLFDNRTIAEISAVISQGANYSRDAGSEAHNVPLTAGQHARLEAGPLTADWRCVALHGPISVEVLSRAVLALQQRHRALQLGLAPQADGTWVQTLPAAPKPASVSRQPLDTDDVNALAELAETTLARLDHPAGEGWHACLGEQGDAVLLVAHALRLDASSWALLMTDLALAVAQAQHGRAIELPHHGGNLDEWAEHQNTRAKDEDGLEPAWEYWLQYAGETLPPTPQHEGPASESRVQISPSLSARLNLLKRRSHAPWASLVATAVAAELAQQSANQDVWLSLDRGRCERDRLPLTSALSRTDFDPATVIGALSHAVPLRVTLAPTASAAQMLAQVDAQLAAAPNTGDDYGVLRYLADNDYLRDPLLSLPRPTVHIAMAGEWQTHEGPLGDVVASSTPIDASGLTLSVSLQRGQLKIDCRGPGAEQWAQVLEQRLALLAAEAEHAIPGAHAFPLCRAAGHDLTALGANFDWAGVDDLLPLSPMQEGMLLHTLLRPNSGIYLMQQRYRWDGELDRSAIEYAWAQQLARHPMLRTGFWWQDGKAALQCVYHDTDPAFAWYDWRHLDEASRQRQLDAVLDAECRQGFDMRRPPLTFLRVFQVADREFLIVRSFHHILTDAWCFGLLMADLFAHYQARVLGQPVARPLLPSFSNYVHWLQCQDTSITEQFWTRELAGFSAPTPLVVDRPAEAEQAVETVANLDVTLSIADTRALTALCQQHQLTPNTWIQGAWALLLSRYSGSDDVLFGVTVSGRPTDLPGVEDIVGLFINSLPLRVKVDDEQIVVPWLQALFAHNVELRAYEHAPLLDIQRWSEIEHGRSLFDSLVVFENAPFDAGLSDRQIDFNIDIYEDRVHTNYPMTVVLYPGDRLGIRLTYDAARFDTVTVQRMLGHLRQLLTQMVARPDAPLAALSLLTPEERQTLLVDWNRSELDFPLDQTYAQLFARQVAAHPQRIAAVCGADSLSYAELDQRSNRLARALVETGAGRDTLVALASERGLALLSMMIAVLKAGAAYLPLDIKHPPQRLSEILELSEATLLLTSDSADSVIDPALAACTATPRRLRTEALWLSGDATPLPVAGSPDDLAYVIFTSGSTGTPKGAMIEQRGMLNNIFGKVPTLGLSSADRIAQTASPAFDISVWQFLAAPVLGATVHILPDEIAHDPERLLGALETQQLSVLEAVPTMIRALLDLAGADTRLSALRWLLPTGEALPPALAQAWLGRFAHVPLMNAYGPAECSDDVAFHPLTRVSEEGGNAMPIGRPTANNHLYLVDAQLRPVPVGVPGEICVGGVGVGRGYLNDPEKTRAAFVAHPFEPEARFYRTGDLGRWRADGVIEFLGRRDQQVKIRGHRIELGEIEDHLGRHPAVQAVAVIVNADQRGDLQLVAYWTGDDTPVAVLREWLAQRLPSYMVPAHWQQLEALPLNANGKVDRKGLTSRTLDNDLIEQRPLSSDTERQLGAIWAQILCVPAIGADDNFFALGGHSLLATLVVSRIRGQLAVDLPLRAVFDHPVLANLARAIDSARLQTAPLALPAITPADRSQALPLSFAQQRLWFLEQLNPGSSGFNIPFALTLTGALDVEALRLAFEQLVARHEVLRSTVHSDHGEPWQRIEAAQAFALPITDLQQVPAQEQESAIQAQLSEVFGQPFDLTQAPLIRARLLQLDPQTHVLAIALHHIAVDAWSIAQLVDQLASDYAGFGNPATRIAPAPLQYADFAVWQRKHLPGPVWQQQLAYWRQQLQASPAPLLLPGAQTRDHGGCARHRSRLPASLARAISDLATAREASPFMVLHSALNVVLHQQTGREDLLVGTDIANRHQQQTEDMVGFFVNQLVLRCRVTPQQTFGQLLGDARRVALDAFAHQDLPFDALVADLLPQRDARYTPFFQVKLVVQNTRQQDLHLPGLAISERELEPQASDVDLLINVVDDGAGLLVVYDYDTGRYTRDYIELFDCLFVCLLEQLSLSADTHVAQLLEPLNQLQQTRREQAQAALREAGSARQSALGQARRRTVVKDAEQ</sequence>
<keyword evidence="8" id="KW-1185">Reference proteome</keyword>
<dbReference type="InterPro" id="IPR020806">
    <property type="entry name" value="PKS_PP-bd"/>
</dbReference>
<dbReference type="GO" id="GO:0044550">
    <property type="term" value="P:secondary metabolite biosynthetic process"/>
    <property type="evidence" value="ECO:0007669"/>
    <property type="project" value="TreeGrafter"/>
</dbReference>
<dbReference type="InterPro" id="IPR036736">
    <property type="entry name" value="ACP-like_sf"/>
</dbReference>
<dbReference type="InterPro" id="IPR009081">
    <property type="entry name" value="PP-bd_ACP"/>
</dbReference>
<gene>
    <name evidence="7" type="ORF">HU742_010985</name>
    <name evidence="6" type="ORF">HU742_03240</name>
</gene>
<dbReference type="Pfam" id="PF13193">
    <property type="entry name" value="AMP-binding_C"/>
    <property type="match status" value="1"/>
</dbReference>
<dbReference type="EMBL" id="JABWQX020000001">
    <property type="protein sequence ID" value="MBV4551659.1"/>
    <property type="molecule type" value="Genomic_DNA"/>
</dbReference>
<dbReference type="Gene3D" id="1.10.1200.10">
    <property type="entry name" value="ACP-like"/>
    <property type="match status" value="2"/>
</dbReference>
<dbReference type="GO" id="GO:0043041">
    <property type="term" value="P:amino acid activation for nonribosomal peptide biosynthetic process"/>
    <property type="evidence" value="ECO:0007669"/>
    <property type="project" value="TreeGrafter"/>
</dbReference>
<dbReference type="InterPro" id="IPR023213">
    <property type="entry name" value="CAT-like_dom_sf"/>
</dbReference>
<protein>
    <submittedName>
        <fullName evidence="6">Amino acid adenylation domain-containing protein</fullName>
    </submittedName>
</protein>
<dbReference type="Proteomes" id="UP000659438">
    <property type="component" value="Unassembled WGS sequence"/>
</dbReference>
<dbReference type="InterPro" id="IPR020845">
    <property type="entry name" value="AMP-binding_CS"/>
</dbReference>
<dbReference type="InterPro" id="IPR042099">
    <property type="entry name" value="ANL_N_sf"/>
</dbReference>
<comment type="caution">
    <text evidence="6">The sequence shown here is derived from an EMBL/GenBank/DDBJ whole genome shotgun (WGS) entry which is preliminary data.</text>
</comment>
<keyword evidence="2" id="KW-0596">Phosphopantetheine</keyword>
<evidence type="ECO:0000259" key="5">
    <source>
        <dbReference type="PROSITE" id="PS50075"/>
    </source>
</evidence>
<dbReference type="NCBIfam" id="NF003417">
    <property type="entry name" value="PRK04813.1"/>
    <property type="match status" value="2"/>
</dbReference>
<keyword evidence="3" id="KW-0597">Phosphoprotein</keyword>
<dbReference type="FunFam" id="3.40.50.980:FF:000001">
    <property type="entry name" value="Non-ribosomal peptide synthetase"/>
    <property type="match status" value="1"/>
</dbReference>
<dbReference type="InterPro" id="IPR001242">
    <property type="entry name" value="Condensation_dom"/>
</dbReference>
<reference evidence="7" key="3">
    <citation type="submission" date="2021-06" db="EMBL/GenBank/DDBJ databases">
        <title>Updating the genus Pseudomonas: Description of 43 new species and partition of the Pseudomonas putida group.</title>
        <authorList>
            <person name="Girard L."/>
            <person name="Lood C."/>
            <person name="Vandamme P."/>
            <person name="Rokni-Zadeh H."/>
            <person name="Van Noort V."/>
            <person name="Hofte M."/>
            <person name="Lavigne R."/>
            <person name="De Mot R."/>
        </authorList>
    </citation>
    <scope>NUCLEOTIDE SEQUENCE</scope>
    <source>
        <strain evidence="7">SWRI102</strain>
    </source>
</reference>
<dbReference type="NCBIfam" id="TIGR01733">
    <property type="entry name" value="AA-adenyl-dom"/>
    <property type="match status" value="2"/>
</dbReference>
<evidence type="ECO:0000313" key="8">
    <source>
        <dbReference type="Proteomes" id="UP000659438"/>
    </source>
</evidence>
<dbReference type="FunFam" id="3.30.300.30:FF:000015">
    <property type="entry name" value="Nonribosomal peptide synthase SidD"/>
    <property type="match status" value="1"/>
</dbReference>
<dbReference type="InterPro" id="IPR000873">
    <property type="entry name" value="AMP-dep_synth/lig_dom"/>
</dbReference>
<name>A0A923FMB2_9PSED</name>
<dbReference type="CDD" id="cd05930">
    <property type="entry name" value="A_NRPS"/>
    <property type="match status" value="2"/>
</dbReference>
<evidence type="ECO:0000256" key="1">
    <source>
        <dbReference type="ARBA" id="ARBA00001957"/>
    </source>
</evidence>
<evidence type="ECO:0000256" key="3">
    <source>
        <dbReference type="ARBA" id="ARBA00022553"/>
    </source>
</evidence>
<dbReference type="InterPro" id="IPR010071">
    <property type="entry name" value="AA_adenyl_dom"/>
</dbReference>
<dbReference type="Gene3D" id="2.30.38.10">
    <property type="entry name" value="Luciferase, Domain 3"/>
    <property type="match status" value="1"/>
</dbReference>
<dbReference type="PROSITE" id="PS00012">
    <property type="entry name" value="PHOSPHOPANTETHEINE"/>
    <property type="match status" value="1"/>
</dbReference>
<dbReference type="GO" id="GO:0003824">
    <property type="term" value="F:catalytic activity"/>
    <property type="evidence" value="ECO:0007669"/>
    <property type="project" value="InterPro"/>
</dbReference>
<evidence type="ECO:0000256" key="2">
    <source>
        <dbReference type="ARBA" id="ARBA00022450"/>
    </source>
</evidence>
<dbReference type="PANTHER" id="PTHR45527:SF1">
    <property type="entry name" value="FATTY ACID SYNTHASE"/>
    <property type="match status" value="1"/>
</dbReference>
<dbReference type="Gene3D" id="3.40.50.980">
    <property type="match status" value="2"/>
</dbReference>
<reference evidence="6" key="2">
    <citation type="submission" date="2020-07" db="EMBL/GenBank/DDBJ databases">
        <authorList>
            <person name="Lood C."/>
            <person name="Girard L."/>
        </authorList>
    </citation>
    <scope>NUCLEOTIDE SEQUENCE</scope>
    <source>
        <strain evidence="6">SWRI102</strain>
    </source>
</reference>
<dbReference type="RefSeq" id="WP_186642505.1">
    <property type="nucleotide sequence ID" value="NZ_JABWQX020000001.1"/>
</dbReference>
<dbReference type="FunFam" id="2.30.38.10:FF:000001">
    <property type="entry name" value="Non-ribosomal peptide synthetase PvdI"/>
    <property type="match status" value="1"/>
</dbReference>
<comment type="cofactor">
    <cofactor evidence="1">
        <name>pantetheine 4'-phosphate</name>
        <dbReference type="ChEBI" id="CHEBI:47942"/>
    </cofactor>
</comment>
<dbReference type="FunFam" id="3.40.50.12780:FF:000012">
    <property type="entry name" value="Non-ribosomal peptide synthetase"/>
    <property type="match status" value="1"/>
</dbReference>
<accession>A0A923FMB2</accession>
<dbReference type="SUPFAM" id="SSF47336">
    <property type="entry name" value="ACP-like"/>
    <property type="match status" value="2"/>
</dbReference>
<feature type="domain" description="Carrier" evidence="5">
    <location>
        <begin position="2466"/>
        <end position="2541"/>
    </location>
</feature>
<dbReference type="InterPro" id="IPR025110">
    <property type="entry name" value="AMP-bd_C"/>
</dbReference>
<dbReference type="Pfam" id="PF00550">
    <property type="entry name" value="PP-binding"/>
    <property type="match status" value="2"/>
</dbReference>
<dbReference type="FunFam" id="1.10.1200.10:FF:000005">
    <property type="entry name" value="Nonribosomal peptide synthetase 1"/>
    <property type="match status" value="2"/>
</dbReference>
<feature type="domain" description="Carrier" evidence="5">
    <location>
        <begin position="968"/>
        <end position="1042"/>
    </location>
</feature>
<dbReference type="Pfam" id="PF00668">
    <property type="entry name" value="Condensation"/>
    <property type="match status" value="4"/>
</dbReference>
<dbReference type="InterPro" id="IPR045851">
    <property type="entry name" value="AMP-bd_C_sf"/>
</dbReference>
<proteinExistence type="predicted"/>
<organism evidence="6">
    <name type="scientific">Pseudomonas marvdashtae</name>
    <dbReference type="NCBI Taxonomy" id="2745500"/>
    <lineage>
        <taxon>Bacteria</taxon>
        <taxon>Pseudomonadati</taxon>
        <taxon>Pseudomonadota</taxon>
        <taxon>Gammaproteobacteria</taxon>
        <taxon>Pseudomonadales</taxon>
        <taxon>Pseudomonadaceae</taxon>
        <taxon>Pseudomonas</taxon>
    </lineage>
</organism>
<dbReference type="PROSITE" id="PS50075">
    <property type="entry name" value="CARRIER"/>
    <property type="match status" value="2"/>
</dbReference>
<dbReference type="PROSITE" id="PS00455">
    <property type="entry name" value="AMP_BINDING"/>
    <property type="match status" value="2"/>
</dbReference>
<dbReference type="Gene3D" id="3.30.559.10">
    <property type="entry name" value="Chloramphenicol acetyltransferase-like domain"/>
    <property type="match status" value="4"/>
</dbReference>
<dbReference type="SMART" id="SM00823">
    <property type="entry name" value="PKS_PP"/>
    <property type="match status" value="2"/>
</dbReference>
<dbReference type="Gene3D" id="3.40.50.12780">
    <property type="entry name" value="N-terminal domain of ligase-like"/>
    <property type="match status" value="1"/>
</dbReference>
<dbReference type="EMBL" id="JABWQX010000001">
    <property type="protein sequence ID" value="MBC3394205.1"/>
    <property type="molecule type" value="Genomic_DNA"/>
</dbReference>
<feature type="region of interest" description="Disordered" evidence="4">
    <location>
        <begin position="3013"/>
        <end position="3033"/>
    </location>
</feature>
<dbReference type="CDD" id="cd19531">
    <property type="entry name" value="LCL_NRPS-like"/>
    <property type="match status" value="1"/>
</dbReference>
<dbReference type="CDD" id="cd19543">
    <property type="entry name" value="DCL_NRPS"/>
    <property type="match status" value="2"/>
</dbReference>
<dbReference type="PANTHER" id="PTHR45527">
    <property type="entry name" value="NONRIBOSOMAL PEPTIDE SYNTHETASE"/>
    <property type="match status" value="1"/>
</dbReference>
<dbReference type="Gene3D" id="3.30.300.30">
    <property type="match status" value="2"/>
</dbReference>
<dbReference type="SUPFAM" id="SSF52777">
    <property type="entry name" value="CoA-dependent acyltransferases"/>
    <property type="match status" value="8"/>
</dbReference>
<dbReference type="SUPFAM" id="SSF56801">
    <property type="entry name" value="Acetyl-CoA synthetase-like"/>
    <property type="match status" value="2"/>
</dbReference>
<dbReference type="InterPro" id="IPR006162">
    <property type="entry name" value="Ppantetheine_attach_site"/>
</dbReference>
<dbReference type="Gene3D" id="3.30.559.30">
    <property type="entry name" value="Nonribosomal peptide synthetase, condensation domain"/>
    <property type="match status" value="4"/>
</dbReference>
<dbReference type="GO" id="GO:0005829">
    <property type="term" value="C:cytosol"/>
    <property type="evidence" value="ECO:0007669"/>
    <property type="project" value="TreeGrafter"/>
</dbReference>
<dbReference type="Pfam" id="PF00501">
    <property type="entry name" value="AMP-binding"/>
    <property type="match status" value="2"/>
</dbReference>